<accession>A0ABU3Z949</accession>
<keyword evidence="4" id="KW-1185">Reference proteome</keyword>
<protein>
    <submittedName>
        <fullName evidence="3">Uncharacterized protein</fullName>
    </submittedName>
</protein>
<keyword evidence="2" id="KW-0732">Signal</keyword>
<reference evidence="3 4" key="1">
    <citation type="submission" date="2023-10" db="EMBL/GenBank/DDBJ databases">
        <title>Veillonella sp. nov., isolated from a pig farm feces dump.</title>
        <authorList>
            <person name="Chang Y.-H."/>
        </authorList>
    </citation>
    <scope>NUCLEOTIDE SEQUENCE [LARGE SCALE GENOMIC DNA]</scope>
    <source>
        <strain evidence="3 4">YH-vei2233</strain>
    </source>
</reference>
<evidence type="ECO:0000313" key="4">
    <source>
        <dbReference type="Proteomes" id="UP001272515"/>
    </source>
</evidence>
<name>A0ABU3Z949_9FIRM</name>
<gene>
    <name evidence="3" type="ORF">RVY80_04930</name>
</gene>
<evidence type="ECO:0000256" key="2">
    <source>
        <dbReference type="SAM" id="SignalP"/>
    </source>
</evidence>
<feature type="chain" id="PRO_5045213788" evidence="2">
    <location>
        <begin position="21"/>
        <end position="394"/>
    </location>
</feature>
<dbReference type="Proteomes" id="UP001272515">
    <property type="component" value="Unassembled WGS sequence"/>
</dbReference>
<evidence type="ECO:0000256" key="1">
    <source>
        <dbReference type="SAM" id="MobiDB-lite"/>
    </source>
</evidence>
<proteinExistence type="predicted"/>
<organism evidence="3 4">
    <name type="scientific">Veillonella absiana</name>
    <dbReference type="NCBI Taxonomy" id="3079305"/>
    <lineage>
        <taxon>Bacteria</taxon>
        <taxon>Bacillati</taxon>
        <taxon>Bacillota</taxon>
        <taxon>Negativicutes</taxon>
        <taxon>Veillonellales</taxon>
        <taxon>Veillonellaceae</taxon>
        <taxon>Veillonella</taxon>
    </lineage>
</organism>
<evidence type="ECO:0000313" key="3">
    <source>
        <dbReference type="EMBL" id="MDV5088191.1"/>
    </source>
</evidence>
<feature type="region of interest" description="Disordered" evidence="1">
    <location>
        <begin position="372"/>
        <end position="394"/>
    </location>
</feature>
<feature type="signal peptide" evidence="2">
    <location>
        <begin position="1"/>
        <end position="20"/>
    </location>
</feature>
<dbReference type="RefSeq" id="WP_317329838.1">
    <property type="nucleotide sequence ID" value="NZ_JAWJZA010000004.1"/>
</dbReference>
<dbReference type="EMBL" id="JAWJZB010000005">
    <property type="protein sequence ID" value="MDV5088191.1"/>
    <property type="molecule type" value="Genomic_DNA"/>
</dbReference>
<sequence>MKKQVLSVMIASLMATTVLAAEPTTVLEKTNALETTVYGSVQEGAIVDRVDQLDTTVYGTEFGSTTGNTLNKKVDSLYDSVEGTTTKVSLLEQLDALEYSYQNSVTSGSMVSRVEHLERSVNGRIGTGSLQNRIKSLNTKINGGSTKVVKQIGTLESTHVFKVTLNDALSTKTNKEGDTVAFTVAENIVDGNVLLVPSGTTGTATITKLKKARSFGRNGNIDMTFDNLKAIDGTAFTAIQGEEAKEKTKSELKAAGASVAGAVLLGPVGLVGGAFIKGKSVEYPAGTEMYIQPQDTVTIQGLVIGGDGQAHSDDELADAVTSTPMSVTSDTTAESTVDTPATDMPEVDAINGEAITSADETVASADSATTTEVVADDSTEAENGSQPIVVVKRT</sequence>
<comment type="caution">
    <text evidence="3">The sequence shown here is derived from an EMBL/GenBank/DDBJ whole genome shotgun (WGS) entry which is preliminary data.</text>
</comment>